<dbReference type="EC" id="3.1.1.-" evidence="6"/>
<name>A0A8T2QQT1_CERRI</name>
<evidence type="ECO:0000259" key="8">
    <source>
        <dbReference type="PROSITE" id="PS51635"/>
    </source>
</evidence>
<dbReference type="GO" id="GO:0016042">
    <property type="term" value="P:lipid catabolic process"/>
    <property type="evidence" value="ECO:0007669"/>
    <property type="project" value="UniProtKB-UniRule"/>
</dbReference>
<dbReference type="PANTHER" id="PTHR32241">
    <property type="entry name" value="PATATIN-LIKE PROTEIN 6"/>
    <property type="match status" value="1"/>
</dbReference>
<organism evidence="9 10">
    <name type="scientific">Ceratopteris richardii</name>
    <name type="common">Triangle waterfern</name>
    <dbReference type="NCBI Taxonomy" id="49495"/>
    <lineage>
        <taxon>Eukaryota</taxon>
        <taxon>Viridiplantae</taxon>
        <taxon>Streptophyta</taxon>
        <taxon>Embryophyta</taxon>
        <taxon>Tracheophyta</taxon>
        <taxon>Polypodiopsida</taxon>
        <taxon>Polypodiidae</taxon>
        <taxon>Polypodiales</taxon>
        <taxon>Pteridineae</taxon>
        <taxon>Pteridaceae</taxon>
        <taxon>Parkerioideae</taxon>
        <taxon>Ceratopteris</taxon>
    </lineage>
</organism>
<feature type="short sequence motif" description="GXSXG" evidence="5">
    <location>
        <begin position="134"/>
        <end position="138"/>
    </location>
</feature>
<feature type="short sequence motif" description="DGA/G" evidence="5">
    <location>
        <begin position="285"/>
        <end position="287"/>
    </location>
</feature>
<keyword evidence="4 5" id="KW-0443">Lipid metabolism</keyword>
<dbReference type="Gene3D" id="3.40.1090.10">
    <property type="entry name" value="Cytosolic phospholipase A2 catalytic domain"/>
    <property type="match status" value="1"/>
</dbReference>
<evidence type="ECO:0000256" key="7">
    <source>
        <dbReference type="SAM" id="MobiDB-lite"/>
    </source>
</evidence>
<feature type="short sequence motif" description="GXGXXG" evidence="5">
    <location>
        <begin position="95"/>
        <end position="100"/>
    </location>
</feature>
<feature type="domain" description="PNPLA" evidence="8">
    <location>
        <begin position="91"/>
        <end position="298"/>
    </location>
</feature>
<reference evidence="9" key="1">
    <citation type="submission" date="2021-08" db="EMBL/GenBank/DDBJ databases">
        <title>WGS assembly of Ceratopteris richardii.</title>
        <authorList>
            <person name="Marchant D.B."/>
            <person name="Chen G."/>
            <person name="Jenkins J."/>
            <person name="Shu S."/>
            <person name="Leebens-Mack J."/>
            <person name="Grimwood J."/>
            <person name="Schmutz J."/>
            <person name="Soltis P."/>
            <person name="Soltis D."/>
            <person name="Chen Z.-H."/>
        </authorList>
    </citation>
    <scope>NUCLEOTIDE SEQUENCE</scope>
    <source>
        <strain evidence="9">Whitten #5841</strain>
        <tissue evidence="9">Leaf</tissue>
    </source>
</reference>
<evidence type="ECO:0000256" key="1">
    <source>
        <dbReference type="ARBA" id="ARBA00010240"/>
    </source>
</evidence>
<accession>A0A8T2QQT1</accession>
<evidence type="ECO:0000313" key="9">
    <source>
        <dbReference type="EMBL" id="KAH7285930.1"/>
    </source>
</evidence>
<feature type="active site" description="Proton acceptor" evidence="5">
    <location>
        <position position="285"/>
    </location>
</feature>
<feature type="region of interest" description="Disordered" evidence="7">
    <location>
        <begin position="1"/>
        <end position="21"/>
    </location>
</feature>
<evidence type="ECO:0000256" key="2">
    <source>
        <dbReference type="ARBA" id="ARBA00022801"/>
    </source>
</evidence>
<evidence type="ECO:0000256" key="4">
    <source>
        <dbReference type="ARBA" id="ARBA00023098"/>
    </source>
</evidence>
<evidence type="ECO:0000256" key="3">
    <source>
        <dbReference type="ARBA" id="ARBA00022963"/>
    </source>
</evidence>
<comment type="similarity">
    <text evidence="1 6">Belongs to the patatin family.</text>
</comment>
<dbReference type="EMBL" id="CM035438">
    <property type="protein sequence ID" value="KAH7285930.1"/>
    <property type="molecule type" value="Genomic_DNA"/>
</dbReference>
<dbReference type="OMA" id="HFANHTA"/>
<keyword evidence="3 5" id="KW-0442">Lipid degradation</keyword>
<comment type="domain">
    <text evidence="6">The nitrogen atoms of the two glycine residues in the GGXR motif define the oxyanion hole, and stabilize the oxyanion that forms during the nucleophilic attack by the catalytic serine during substrate cleavage.</text>
</comment>
<feature type="active site" description="Nucleophile" evidence="5">
    <location>
        <position position="136"/>
    </location>
</feature>
<dbReference type="AlphaFoldDB" id="A0A8T2QQT1"/>
<dbReference type="SUPFAM" id="SSF52151">
    <property type="entry name" value="FabD/lysophospholipase-like"/>
    <property type="match status" value="1"/>
</dbReference>
<dbReference type="InterPro" id="IPR016035">
    <property type="entry name" value="Acyl_Trfase/lysoPLipase"/>
</dbReference>
<dbReference type="Proteomes" id="UP000825935">
    <property type="component" value="Chromosome 33"/>
</dbReference>
<protein>
    <recommendedName>
        <fullName evidence="6">Patatin</fullName>
        <ecNumber evidence="6">3.1.1.-</ecNumber>
    </recommendedName>
</protein>
<keyword evidence="2 5" id="KW-0378">Hydrolase</keyword>
<dbReference type="InterPro" id="IPR002641">
    <property type="entry name" value="PNPLA_dom"/>
</dbReference>
<evidence type="ECO:0000256" key="6">
    <source>
        <dbReference type="RuleBase" id="RU361262"/>
    </source>
</evidence>
<dbReference type="PANTHER" id="PTHR32241:SF3">
    <property type="entry name" value="PATATIN-LIKE PROTEIN 6"/>
    <property type="match status" value="1"/>
</dbReference>
<proteinExistence type="inferred from homology"/>
<gene>
    <name evidence="9" type="ORF">KP509_33G051600</name>
</gene>
<keyword evidence="10" id="KW-1185">Reference proteome</keyword>
<comment type="caution">
    <text evidence="9">The sequence shown here is derived from an EMBL/GenBank/DDBJ whole genome shotgun (WGS) entry which is preliminary data.</text>
</comment>
<comment type="function">
    <text evidence="6">Lipolytic acyl hydrolase (LAH).</text>
</comment>
<dbReference type="Pfam" id="PF01734">
    <property type="entry name" value="Patatin"/>
    <property type="match status" value="1"/>
</dbReference>
<dbReference type="PROSITE" id="PS51635">
    <property type="entry name" value="PNPLA"/>
    <property type="match status" value="1"/>
</dbReference>
<sequence length="461" mass="51203">MEPSNQAATASPFPRAAGENSATEVRLLTENGDLQLAASGYLRRAEMTPHSQEPVLHYVKNGEEAIGNTVRVEQQWAAQAMELGRRKVCVLSIDGGGMRGIIPAKVLCYLEDWLRARSGNSDARVADYFDVVAGTSVGGLIAVMLCGDDGHGRPLFSARQALEMITERGRHIFKVPLLRCPISAFRGIFTPRYSVKHMEELLKEHLVREDRRELTLKDTLKSLVIPCYDLARGRPHVFTRQDANISESRNYRLIDICRATSAVPGFFRPAIFSSVDGVTNLIGIDGGLVMNNPATAAITHVFHNEDEFSHVRTVDDLLVLSLGTGLFDRVYTPPKVKRWGAVQWAKPVAKIVLDGISDMVDHSMSMAFAKNRANYLRIQVSGLPGRFLTQMDDASSSNVNHLCKIADDMLDLPCFEYVPFFGRQQLDVSNRDRLHSFVDQLLAEHQSRLKSTELLTAGPEL</sequence>
<evidence type="ECO:0000313" key="10">
    <source>
        <dbReference type="Proteomes" id="UP000825935"/>
    </source>
</evidence>
<dbReference type="OrthoDB" id="1658288at2759"/>
<dbReference type="GO" id="GO:0016787">
    <property type="term" value="F:hydrolase activity"/>
    <property type="evidence" value="ECO:0007669"/>
    <property type="project" value="UniProtKB-UniRule"/>
</dbReference>
<evidence type="ECO:0000256" key="5">
    <source>
        <dbReference type="PROSITE-ProRule" id="PRU01161"/>
    </source>
</evidence>